<evidence type="ECO:0000256" key="1">
    <source>
        <dbReference type="ARBA" id="ARBA00023125"/>
    </source>
</evidence>
<dbReference type="InterPro" id="IPR001387">
    <property type="entry name" value="Cro/C1-type_HTH"/>
</dbReference>
<dbReference type="STRING" id="659014.SAMN04487996_106256"/>
<keyword evidence="1" id="KW-0238">DNA-binding</keyword>
<reference evidence="4" key="1">
    <citation type="submission" date="2016-10" db="EMBL/GenBank/DDBJ databases">
        <authorList>
            <person name="Varghese N."/>
            <person name="Submissions S."/>
        </authorList>
    </citation>
    <scope>NUCLEOTIDE SEQUENCE [LARGE SCALE GENOMIC DNA]</scope>
    <source>
        <strain evidence="4">DSM 25329</strain>
    </source>
</reference>
<name>A0A1G7F3N3_9BACT</name>
<dbReference type="PANTHER" id="PTHR46558">
    <property type="entry name" value="TRACRIPTIONAL REGULATORY PROTEIN-RELATED-RELATED"/>
    <property type="match status" value="1"/>
</dbReference>
<proteinExistence type="predicted"/>
<dbReference type="GO" id="GO:0003677">
    <property type="term" value="F:DNA binding"/>
    <property type="evidence" value="ECO:0007669"/>
    <property type="project" value="UniProtKB-KW"/>
</dbReference>
<organism evidence="3 4">
    <name type="scientific">Dyadobacter soli</name>
    <dbReference type="NCBI Taxonomy" id="659014"/>
    <lineage>
        <taxon>Bacteria</taxon>
        <taxon>Pseudomonadati</taxon>
        <taxon>Bacteroidota</taxon>
        <taxon>Cytophagia</taxon>
        <taxon>Cytophagales</taxon>
        <taxon>Spirosomataceae</taxon>
        <taxon>Dyadobacter</taxon>
    </lineage>
</organism>
<keyword evidence="4" id="KW-1185">Reference proteome</keyword>
<gene>
    <name evidence="3" type="ORF">SAMN04487996_106256</name>
</gene>
<accession>A0A1G7F3N3</accession>
<protein>
    <submittedName>
        <fullName evidence="3">Helix-turn-helix</fullName>
    </submittedName>
</protein>
<dbReference type="SUPFAM" id="SSF47413">
    <property type="entry name" value="lambda repressor-like DNA-binding domains"/>
    <property type="match status" value="1"/>
</dbReference>
<evidence type="ECO:0000259" key="2">
    <source>
        <dbReference type="PROSITE" id="PS50943"/>
    </source>
</evidence>
<dbReference type="PROSITE" id="PS50943">
    <property type="entry name" value="HTH_CROC1"/>
    <property type="match status" value="1"/>
</dbReference>
<dbReference type="InterPro" id="IPR010982">
    <property type="entry name" value="Lambda_DNA-bd_dom_sf"/>
</dbReference>
<dbReference type="EMBL" id="FNAN01000006">
    <property type="protein sequence ID" value="SDE70507.1"/>
    <property type="molecule type" value="Genomic_DNA"/>
</dbReference>
<dbReference type="AlphaFoldDB" id="A0A1G7F3N3"/>
<dbReference type="Pfam" id="PF01381">
    <property type="entry name" value="HTH_3"/>
    <property type="match status" value="1"/>
</dbReference>
<feature type="domain" description="HTH cro/C1-type" evidence="2">
    <location>
        <begin position="7"/>
        <end position="61"/>
    </location>
</feature>
<sequence length="76" mass="8803">MCISQILISYRKGNGLSQKQMSDLLGVSQVGYHKWETGTTKIEMEHYCRIATLCDVDLMDLLPREWQEKIRDELGV</sequence>
<dbReference type="PANTHER" id="PTHR46558:SF11">
    <property type="entry name" value="HTH-TYPE TRANSCRIPTIONAL REGULATOR XRE"/>
    <property type="match status" value="1"/>
</dbReference>
<dbReference type="SMART" id="SM00530">
    <property type="entry name" value="HTH_XRE"/>
    <property type="match status" value="1"/>
</dbReference>
<evidence type="ECO:0000313" key="3">
    <source>
        <dbReference type="EMBL" id="SDE70507.1"/>
    </source>
</evidence>
<dbReference type="OrthoDB" id="959032at2"/>
<dbReference type="Proteomes" id="UP000198748">
    <property type="component" value="Unassembled WGS sequence"/>
</dbReference>
<dbReference type="RefSeq" id="WP_090149535.1">
    <property type="nucleotide sequence ID" value="NZ_FNAN01000006.1"/>
</dbReference>
<dbReference type="CDD" id="cd00093">
    <property type="entry name" value="HTH_XRE"/>
    <property type="match status" value="1"/>
</dbReference>
<dbReference type="Gene3D" id="1.10.260.40">
    <property type="entry name" value="lambda repressor-like DNA-binding domains"/>
    <property type="match status" value="1"/>
</dbReference>
<evidence type="ECO:0000313" key="4">
    <source>
        <dbReference type="Proteomes" id="UP000198748"/>
    </source>
</evidence>